<organism evidence="2 3">
    <name type="scientific">Sphingomonas olei</name>
    <dbReference type="NCBI Taxonomy" id="1886787"/>
    <lineage>
        <taxon>Bacteria</taxon>
        <taxon>Pseudomonadati</taxon>
        <taxon>Pseudomonadota</taxon>
        <taxon>Alphaproteobacteria</taxon>
        <taxon>Sphingomonadales</taxon>
        <taxon>Sphingomonadaceae</taxon>
        <taxon>Sphingomonas</taxon>
    </lineage>
</organism>
<proteinExistence type="predicted"/>
<name>A0ABY2QJY3_9SPHN</name>
<dbReference type="PANTHER" id="PTHR21192">
    <property type="entry name" value="NUCLEAR PROTEIN E3-3"/>
    <property type="match status" value="1"/>
</dbReference>
<protein>
    <recommendedName>
        <fullName evidence="4">NADH dehydrogenase [ubiquinone] 1 alpha subcomplex assembly factor 3</fullName>
    </recommendedName>
</protein>
<dbReference type="PANTHER" id="PTHR21192:SF2">
    <property type="entry name" value="NADH DEHYDROGENASE [UBIQUINONE] 1 ALPHA SUBCOMPLEX ASSEMBLY FACTOR 3"/>
    <property type="match status" value="1"/>
</dbReference>
<accession>A0ABY2QJY3</accession>
<feature type="compositionally biased region" description="Low complexity" evidence="1">
    <location>
        <begin position="1"/>
        <end position="12"/>
    </location>
</feature>
<dbReference type="EMBL" id="SSTI01000002">
    <property type="protein sequence ID" value="THG41411.1"/>
    <property type="molecule type" value="Genomic_DNA"/>
</dbReference>
<gene>
    <name evidence="2" type="ORF">E5988_02465</name>
</gene>
<evidence type="ECO:0008006" key="4">
    <source>
        <dbReference type="Google" id="ProtNLM"/>
    </source>
</evidence>
<feature type="compositionally biased region" description="Basic and acidic residues" evidence="1">
    <location>
        <begin position="13"/>
        <end position="25"/>
    </location>
</feature>
<reference evidence="2 3" key="1">
    <citation type="submission" date="2019-04" db="EMBL/GenBank/DDBJ databases">
        <title>Microbes associate with the intestines of laboratory mice.</title>
        <authorList>
            <person name="Navarre W."/>
            <person name="Wong E."/>
            <person name="Huang K.C."/>
            <person name="Tropini C."/>
            <person name="Ng K."/>
            <person name="Yu B."/>
        </authorList>
    </citation>
    <scope>NUCLEOTIDE SEQUENCE [LARGE SCALE GENOMIC DNA]</scope>
    <source>
        <strain evidence="2 3">NM83_B4-11</strain>
    </source>
</reference>
<evidence type="ECO:0000313" key="2">
    <source>
        <dbReference type="EMBL" id="THG41411.1"/>
    </source>
</evidence>
<dbReference type="Proteomes" id="UP000308038">
    <property type="component" value="Unassembled WGS sequence"/>
</dbReference>
<evidence type="ECO:0000313" key="3">
    <source>
        <dbReference type="Proteomes" id="UP000308038"/>
    </source>
</evidence>
<sequence>MPSGSPRASRAPSDQRMKMSRERDAGGPIVRGLSTAGFRLDETTVLSAALLTVSDAEAWTPPPLAELTEEALAPILELAPEFILIGTGDTLARPPRALVDALDARGIGVEAMDSRAAAKAWGVLRSEGRQIGAALYPLGGDPQR</sequence>
<dbReference type="InterPro" id="IPR007523">
    <property type="entry name" value="NDUFAF3/AAMDC"/>
</dbReference>
<comment type="caution">
    <text evidence="2">The sequence shown here is derived from an EMBL/GenBank/DDBJ whole genome shotgun (WGS) entry which is preliminary data.</text>
</comment>
<dbReference type="InterPro" id="IPR036748">
    <property type="entry name" value="MTH938-like_sf"/>
</dbReference>
<feature type="region of interest" description="Disordered" evidence="1">
    <location>
        <begin position="1"/>
        <end position="28"/>
    </location>
</feature>
<dbReference type="SUPFAM" id="SSF64076">
    <property type="entry name" value="MTH938-like"/>
    <property type="match status" value="1"/>
</dbReference>
<evidence type="ECO:0000256" key="1">
    <source>
        <dbReference type="SAM" id="MobiDB-lite"/>
    </source>
</evidence>
<dbReference type="Gene3D" id="3.40.1230.10">
    <property type="entry name" value="MTH938-like"/>
    <property type="match status" value="1"/>
</dbReference>
<keyword evidence="3" id="KW-1185">Reference proteome</keyword>
<dbReference type="Pfam" id="PF04430">
    <property type="entry name" value="DUF498"/>
    <property type="match status" value="1"/>
</dbReference>